<gene>
    <name evidence="2" type="ORF">EJ02DRAFT_462549</name>
</gene>
<dbReference type="EMBL" id="ML976003">
    <property type="protein sequence ID" value="KAF1946536.1"/>
    <property type="molecule type" value="Genomic_DNA"/>
</dbReference>
<protein>
    <recommendedName>
        <fullName evidence="1">Integrase core domain-containing protein</fullName>
    </recommendedName>
</protein>
<dbReference type="PANTHER" id="PTHR46791:SF5">
    <property type="entry name" value="CLR5 DOMAIN-CONTAINING PROTEIN-RELATED"/>
    <property type="match status" value="1"/>
</dbReference>
<dbReference type="InterPro" id="IPR058913">
    <property type="entry name" value="Integrase_dom_put"/>
</dbReference>
<dbReference type="Pfam" id="PF24764">
    <property type="entry name" value="rva_4"/>
    <property type="match status" value="1"/>
</dbReference>
<evidence type="ECO:0000259" key="1">
    <source>
        <dbReference type="Pfam" id="PF24764"/>
    </source>
</evidence>
<evidence type="ECO:0000313" key="3">
    <source>
        <dbReference type="Proteomes" id="UP000800038"/>
    </source>
</evidence>
<organism evidence="2 3">
    <name type="scientific">Clathrospora elynae</name>
    <dbReference type="NCBI Taxonomy" id="706981"/>
    <lineage>
        <taxon>Eukaryota</taxon>
        <taxon>Fungi</taxon>
        <taxon>Dikarya</taxon>
        <taxon>Ascomycota</taxon>
        <taxon>Pezizomycotina</taxon>
        <taxon>Dothideomycetes</taxon>
        <taxon>Pleosporomycetidae</taxon>
        <taxon>Pleosporales</taxon>
        <taxon>Diademaceae</taxon>
        <taxon>Clathrospora</taxon>
    </lineage>
</organism>
<name>A0A6A5T6Z5_9PLEO</name>
<reference evidence="2" key="1">
    <citation type="journal article" date="2020" name="Stud. Mycol.">
        <title>101 Dothideomycetes genomes: a test case for predicting lifestyles and emergence of pathogens.</title>
        <authorList>
            <person name="Haridas S."/>
            <person name="Albert R."/>
            <person name="Binder M."/>
            <person name="Bloem J."/>
            <person name="Labutti K."/>
            <person name="Salamov A."/>
            <person name="Andreopoulos B."/>
            <person name="Baker S."/>
            <person name="Barry K."/>
            <person name="Bills G."/>
            <person name="Bluhm B."/>
            <person name="Cannon C."/>
            <person name="Castanera R."/>
            <person name="Culley D."/>
            <person name="Daum C."/>
            <person name="Ezra D."/>
            <person name="Gonzalez J."/>
            <person name="Henrissat B."/>
            <person name="Kuo A."/>
            <person name="Liang C."/>
            <person name="Lipzen A."/>
            <person name="Lutzoni F."/>
            <person name="Magnuson J."/>
            <person name="Mondo S."/>
            <person name="Nolan M."/>
            <person name="Ohm R."/>
            <person name="Pangilinan J."/>
            <person name="Park H.-J."/>
            <person name="Ramirez L."/>
            <person name="Alfaro M."/>
            <person name="Sun H."/>
            <person name="Tritt A."/>
            <person name="Yoshinaga Y."/>
            <person name="Zwiers L.-H."/>
            <person name="Turgeon B."/>
            <person name="Goodwin S."/>
            <person name="Spatafora J."/>
            <person name="Crous P."/>
            <person name="Grigoriev I."/>
        </authorList>
    </citation>
    <scope>NUCLEOTIDE SEQUENCE</scope>
    <source>
        <strain evidence="2">CBS 161.51</strain>
    </source>
</reference>
<proteinExistence type="predicted"/>
<dbReference type="OrthoDB" id="3780939at2759"/>
<keyword evidence="3" id="KW-1185">Reference proteome</keyword>
<sequence>MLTVLHKEGFDIGKYTLVRLRFELGLRRRVRGVQQSQEADRLVRELVAQELEKGVIDGYGQRYLYTHFWQRGIIVARDRLFEAYRTMNYEAVERRKRDLQRHRGEYFVPGPNFVWSIDGYCKLRPYGVEIYACIDAYSRYIVWVYIGISASTARSQNNNAGGCPLPTPNVVRARP</sequence>
<evidence type="ECO:0000313" key="2">
    <source>
        <dbReference type="EMBL" id="KAF1946536.1"/>
    </source>
</evidence>
<accession>A0A6A5T6Z5</accession>
<dbReference type="PANTHER" id="PTHR46791">
    <property type="entry name" value="EXPRESSED PROTEIN"/>
    <property type="match status" value="1"/>
</dbReference>
<dbReference type="AlphaFoldDB" id="A0A6A5T6Z5"/>
<feature type="domain" description="Integrase core" evidence="1">
    <location>
        <begin position="106"/>
        <end position="146"/>
    </location>
</feature>
<dbReference type="Proteomes" id="UP000800038">
    <property type="component" value="Unassembled WGS sequence"/>
</dbReference>